<dbReference type="GO" id="GO:0046872">
    <property type="term" value="F:metal ion binding"/>
    <property type="evidence" value="ECO:0007669"/>
    <property type="project" value="UniProtKB-KW"/>
</dbReference>
<evidence type="ECO:0000256" key="12">
    <source>
        <dbReference type="ARBA" id="ARBA00023204"/>
    </source>
</evidence>
<evidence type="ECO:0000256" key="6">
    <source>
        <dbReference type="ARBA" id="ARBA00022763"/>
    </source>
</evidence>
<keyword evidence="9" id="KW-0460">Magnesium</keyword>
<dbReference type="InterPro" id="IPR029060">
    <property type="entry name" value="PIN-like_dom_sf"/>
</dbReference>
<dbReference type="EMBL" id="JANIEX010000302">
    <property type="protein sequence ID" value="KAJ3569188.1"/>
    <property type="molecule type" value="Genomic_DNA"/>
</dbReference>
<keyword evidence="5" id="KW-0479">Metal-binding</keyword>
<dbReference type="SMART" id="SM00484">
    <property type="entry name" value="XPGI"/>
    <property type="match status" value="1"/>
</dbReference>
<feature type="region of interest" description="Disordered" evidence="14">
    <location>
        <begin position="767"/>
        <end position="786"/>
    </location>
</feature>
<keyword evidence="7" id="KW-0378">Hydrolase</keyword>
<keyword evidence="10" id="KW-0267">Excision nuclease</keyword>
<dbReference type="Pfam" id="PF00752">
    <property type="entry name" value="XPG_N"/>
    <property type="match status" value="1"/>
</dbReference>
<dbReference type="SMART" id="SM00279">
    <property type="entry name" value="HhH2"/>
    <property type="match status" value="1"/>
</dbReference>
<feature type="region of interest" description="Disordered" evidence="14">
    <location>
        <begin position="925"/>
        <end position="949"/>
    </location>
</feature>
<feature type="region of interest" description="Disordered" evidence="14">
    <location>
        <begin position="700"/>
        <end position="739"/>
    </location>
</feature>
<feature type="domain" description="XPG N-terminal" evidence="16">
    <location>
        <begin position="1"/>
        <end position="89"/>
    </location>
</feature>
<dbReference type="GO" id="GO:0005634">
    <property type="term" value="C:nucleus"/>
    <property type="evidence" value="ECO:0007669"/>
    <property type="project" value="UniProtKB-SubCell"/>
</dbReference>
<evidence type="ECO:0000256" key="2">
    <source>
        <dbReference type="ARBA" id="ARBA00004123"/>
    </source>
</evidence>
<evidence type="ECO:0000313" key="17">
    <source>
        <dbReference type="EMBL" id="KAJ3569188.1"/>
    </source>
</evidence>
<feature type="compositionally biased region" description="Low complexity" evidence="14">
    <location>
        <begin position="886"/>
        <end position="896"/>
    </location>
</feature>
<dbReference type="FunFam" id="3.40.50.1010:FF:000002">
    <property type="entry name" value="Exonuclease 1, putative"/>
    <property type="match status" value="1"/>
</dbReference>
<evidence type="ECO:0000256" key="11">
    <source>
        <dbReference type="ARBA" id="ARBA00023125"/>
    </source>
</evidence>
<evidence type="ECO:0000256" key="3">
    <source>
        <dbReference type="ARBA" id="ARBA00010563"/>
    </source>
</evidence>
<evidence type="ECO:0000256" key="14">
    <source>
        <dbReference type="SAM" id="MobiDB-lite"/>
    </source>
</evidence>
<dbReference type="InterPro" id="IPR006084">
    <property type="entry name" value="XPG/Rad2"/>
</dbReference>
<evidence type="ECO:0000256" key="1">
    <source>
        <dbReference type="ARBA" id="ARBA00001946"/>
    </source>
</evidence>
<feature type="region of interest" description="Disordered" evidence="14">
    <location>
        <begin position="804"/>
        <end position="843"/>
    </location>
</feature>
<feature type="region of interest" description="Disordered" evidence="14">
    <location>
        <begin position="423"/>
        <end position="459"/>
    </location>
</feature>
<dbReference type="GO" id="GO:0003677">
    <property type="term" value="F:DNA binding"/>
    <property type="evidence" value="ECO:0007669"/>
    <property type="project" value="UniProtKB-KW"/>
</dbReference>
<dbReference type="InterPro" id="IPR006085">
    <property type="entry name" value="XPG_DNA_repair_N"/>
</dbReference>
<dbReference type="Pfam" id="PF00867">
    <property type="entry name" value="XPG_I"/>
    <property type="match status" value="1"/>
</dbReference>
<dbReference type="InterPro" id="IPR008918">
    <property type="entry name" value="HhH2"/>
</dbReference>
<dbReference type="Gene3D" id="3.40.50.1010">
    <property type="entry name" value="5'-nuclease"/>
    <property type="match status" value="1"/>
</dbReference>
<dbReference type="Gene3D" id="1.10.150.20">
    <property type="entry name" value="5' to 3' exonuclease, C-terminal subdomain"/>
    <property type="match status" value="1"/>
</dbReference>
<dbReference type="PANTHER" id="PTHR11081">
    <property type="entry name" value="FLAP ENDONUCLEASE FAMILY MEMBER"/>
    <property type="match status" value="1"/>
</dbReference>
<feature type="region of interest" description="Disordered" evidence="14">
    <location>
        <begin position="334"/>
        <end position="362"/>
    </location>
</feature>
<dbReference type="SUPFAM" id="SSF88723">
    <property type="entry name" value="PIN domain-like"/>
    <property type="match status" value="1"/>
</dbReference>
<evidence type="ECO:0000256" key="10">
    <source>
        <dbReference type="ARBA" id="ARBA00022881"/>
    </source>
</evidence>
<dbReference type="PRINTS" id="PR00853">
    <property type="entry name" value="XPGRADSUPER"/>
</dbReference>
<feature type="region of interest" description="Disordered" evidence="14">
    <location>
        <begin position="886"/>
        <end position="912"/>
    </location>
</feature>
<keyword evidence="13" id="KW-0539">Nucleus</keyword>
<reference evidence="17" key="1">
    <citation type="submission" date="2022-07" db="EMBL/GenBank/DDBJ databases">
        <title>Genome Sequence of Leucocoprinus birnbaumii.</title>
        <authorList>
            <person name="Buettner E."/>
        </authorList>
    </citation>
    <scope>NUCLEOTIDE SEQUENCE</scope>
    <source>
        <strain evidence="17">VT141</strain>
    </source>
</reference>
<dbReference type="PANTHER" id="PTHR11081:SF65">
    <property type="entry name" value="DNA DAMAGE-INDUCIBLE PROTEIN DIN7-RELATED"/>
    <property type="match status" value="1"/>
</dbReference>
<dbReference type="CDD" id="cd09908">
    <property type="entry name" value="H3TH_EXO1"/>
    <property type="match status" value="1"/>
</dbReference>
<keyword evidence="18" id="KW-1185">Reference proteome</keyword>
<evidence type="ECO:0000256" key="4">
    <source>
        <dbReference type="ARBA" id="ARBA00022722"/>
    </source>
</evidence>
<dbReference type="AlphaFoldDB" id="A0AAD5VT95"/>
<comment type="cofactor">
    <cofactor evidence="1">
        <name>Mg(2+)</name>
        <dbReference type="ChEBI" id="CHEBI:18420"/>
    </cofactor>
</comment>
<feature type="compositionally biased region" description="Low complexity" evidence="14">
    <location>
        <begin position="718"/>
        <end position="733"/>
    </location>
</feature>
<dbReference type="SMART" id="SM00485">
    <property type="entry name" value="XPGN"/>
    <property type="match status" value="1"/>
</dbReference>
<evidence type="ECO:0000313" key="18">
    <source>
        <dbReference type="Proteomes" id="UP001213000"/>
    </source>
</evidence>
<feature type="compositionally biased region" description="Basic and acidic residues" evidence="14">
    <location>
        <begin position="821"/>
        <end position="833"/>
    </location>
</feature>
<dbReference type="FunFam" id="1.10.150.20:FF:000011">
    <property type="entry name" value="exonuclease 1"/>
    <property type="match status" value="1"/>
</dbReference>
<evidence type="ECO:0000259" key="15">
    <source>
        <dbReference type="SMART" id="SM00484"/>
    </source>
</evidence>
<dbReference type="CDD" id="cd09857">
    <property type="entry name" value="PIN_EXO1"/>
    <property type="match status" value="1"/>
</dbReference>
<evidence type="ECO:0008006" key="19">
    <source>
        <dbReference type="Google" id="ProtNLM"/>
    </source>
</evidence>
<dbReference type="SUPFAM" id="SSF47807">
    <property type="entry name" value="5' to 3' exonuclease, C-terminal subdomain"/>
    <property type="match status" value="1"/>
</dbReference>
<gene>
    <name evidence="17" type="ORF">NP233_g5213</name>
</gene>
<feature type="compositionally biased region" description="Low complexity" evidence="14">
    <location>
        <begin position="429"/>
        <end position="440"/>
    </location>
</feature>
<protein>
    <recommendedName>
        <fullName evidence="19">Exonuclease 1</fullName>
    </recommendedName>
</protein>
<keyword evidence="12" id="KW-0234">DNA repair</keyword>
<keyword evidence="11" id="KW-0238">DNA-binding</keyword>
<keyword evidence="6" id="KW-0227">DNA damage</keyword>
<evidence type="ECO:0000256" key="5">
    <source>
        <dbReference type="ARBA" id="ARBA00022723"/>
    </source>
</evidence>
<keyword evidence="8" id="KW-0269">Exonuclease</keyword>
<evidence type="ECO:0000256" key="8">
    <source>
        <dbReference type="ARBA" id="ARBA00022839"/>
    </source>
</evidence>
<feature type="region of interest" description="Disordered" evidence="14">
    <location>
        <begin position="513"/>
        <end position="618"/>
    </location>
</feature>
<name>A0AAD5VT95_9AGAR</name>
<proteinExistence type="inferred from homology"/>
<keyword evidence="4" id="KW-0540">Nuclease</keyword>
<accession>A0AAD5VT95</accession>
<evidence type="ECO:0000256" key="7">
    <source>
        <dbReference type="ARBA" id="ARBA00022801"/>
    </source>
</evidence>
<dbReference type="InterPro" id="IPR037315">
    <property type="entry name" value="EXO1_H3TH"/>
</dbReference>
<dbReference type="GO" id="GO:0035312">
    <property type="term" value="F:5'-3' DNA exonuclease activity"/>
    <property type="evidence" value="ECO:0007669"/>
    <property type="project" value="InterPro"/>
</dbReference>
<dbReference type="GO" id="GO:0006281">
    <property type="term" value="P:DNA repair"/>
    <property type="evidence" value="ECO:0007669"/>
    <property type="project" value="UniProtKB-KW"/>
</dbReference>
<comment type="caution">
    <text evidence="17">The sequence shown here is derived from an EMBL/GenBank/DDBJ whole genome shotgun (WGS) entry which is preliminary data.</text>
</comment>
<organism evidence="17 18">
    <name type="scientific">Leucocoprinus birnbaumii</name>
    <dbReference type="NCBI Taxonomy" id="56174"/>
    <lineage>
        <taxon>Eukaryota</taxon>
        <taxon>Fungi</taxon>
        <taxon>Dikarya</taxon>
        <taxon>Basidiomycota</taxon>
        <taxon>Agaricomycotina</taxon>
        <taxon>Agaricomycetes</taxon>
        <taxon>Agaricomycetidae</taxon>
        <taxon>Agaricales</taxon>
        <taxon>Agaricineae</taxon>
        <taxon>Agaricaceae</taxon>
        <taxon>Leucocoprinus</taxon>
    </lineage>
</organism>
<dbReference type="Proteomes" id="UP001213000">
    <property type="component" value="Unassembled WGS sequence"/>
</dbReference>
<evidence type="ECO:0000259" key="16">
    <source>
        <dbReference type="SMART" id="SM00485"/>
    </source>
</evidence>
<feature type="region of interest" description="Disordered" evidence="14">
    <location>
        <begin position="75"/>
        <end position="96"/>
    </location>
</feature>
<feature type="compositionally biased region" description="Polar residues" evidence="14">
    <location>
        <begin position="605"/>
        <end position="618"/>
    </location>
</feature>
<feature type="compositionally biased region" description="Polar residues" evidence="14">
    <location>
        <begin position="513"/>
        <end position="524"/>
    </location>
</feature>
<feature type="compositionally biased region" description="Basic and acidic residues" evidence="14">
    <location>
        <begin position="76"/>
        <end position="91"/>
    </location>
</feature>
<evidence type="ECO:0000256" key="13">
    <source>
        <dbReference type="ARBA" id="ARBA00023242"/>
    </source>
</evidence>
<dbReference type="GO" id="GO:0017108">
    <property type="term" value="F:5'-flap endonuclease activity"/>
    <property type="evidence" value="ECO:0007669"/>
    <property type="project" value="TreeGrafter"/>
</dbReference>
<dbReference type="InterPro" id="IPR006086">
    <property type="entry name" value="XPG-I_dom"/>
</dbReference>
<sequence length="981" mass="108511">MPPSQRRHLSEFKGQTIAVDAYVWLHKGVYSCATELATGKPTHKYVDYAMHRVRLLRHFGIEPYVVFDGGPLPAKRGTESERKQKREENLSRGKAFAAQGKHSQARDCFIKCVDVTPQMAFQCIKALKAENVQYVVAPYEADAQLAYLERVGLVSAILTEDSDLLVFGCRNVLLKLDHVASTVCHISCDDFGSVRSTALDSSSINLHGWSDTQFRAMAILSGCDYLPSIPGIGLKTANNLLRKWKTAEGVVRAVMLEGKKSVPNGYMRQFTLAEKCFLFQRVYDPLGETLVHLRDLEGDWDDEVDAYVGEDIDAHLAIGIAVGDVDPITREPMTDINPSFKPGVSKQVRKTPKSPAGKDKGKAKAAGGILNFFGPNPVIPRAPPPSKVIAKPSLIGTSSGKRRLGEIMDADLANRRQQLQGAVQSKFFSITTPHRTSTPRRSSDGPVAGPSQVREDNKENVYMPVDDDEEDTDILSTLSLKANVSPTQDLNFDVDYLKNEVEQEDGYMSPMSTYSQTQELSSPATAPFTPLKKKKRKSSPNEHDWSGEQDDVVEGYDTQRRGLQDDDFDADPISSPISTVKKKRRRSCSPAASKAMQIGRHLRSPTRSISTGNNDNLVSPTISQISQAHQGDTKFRVNNLSAFAFNPRTEQQPIHNGPDLQSCLGIDGDEAGTGEDECRANAGQSSLRVSGNRIHFTSAVRTSNAGLGEGPGSELRSKSGSSSPPSASPQTPSDEANTIPTFPRRAAVEPFAERIAINVATLEPGMIQNDTDLDDDPEENAMKSQAERVKQVSKSWRKKWALTQLQREDSTSSASSASEQQDLKPRQKRDEDHKKRRQSAPMALVTNRIRRDETNVTPLGKHSLAKTGTNRPFVDLRQQQLVSSVPPRVKVKPMSRSSSLAKKADTEPRHKHALEKRSSLVFFNEHNGTPVSTDTEDPLNERKKIPKPRFRKRDEYDVVDDLSDEIVEISPRAWTALNKLR</sequence>
<dbReference type="InterPro" id="IPR044752">
    <property type="entry name" value="PIN-like_EXO1"/>
</dbReference>
<comment type="similarity">
    <text evidence="3">Belongs to the XPG/RAD2 endonuclease family. EXO1 subfamily.</text>
</comment>
<feature type="domain" description="XPG-I" evidence="15">
    <location>
        <begin position="128"/>
        <end position="193"/>
    </location>
</feature>
<comment type="subcellular location">
    <subcellularLocation>
        <location evidence="2">Nucleus</location>
    </subcellularLocation>
</comment>
<evidence type="ECO:0000256" key="9">
    <source>
        <dbReference type="ARBA" id="ARBA00022842"/>
    </source>
</evidence>
<dbReference type="InterPro" id="IPR036279">
    <property type="entry name" value="5-3_exonuclease_C_sf"/>
</dbReference>